<evidence type="ECO:0000313" key="1">
    <source>
        <dbReference type="EMBL" id="KAI0054710.1"/>
    </source>
</evidence>
<dbReference type="EMBL" id="MU277359">
    <property type="protein sequence ID" value="KAI0054710.1"/>
    <property type="molecule type" value="Genomic_DNA"/>
</dbReference>
<comment type="caution">
    <text evidence="1">The sequence shown here is derived from an EMBL/GenBank/DDBJ whole genome shotgun (WGS) entry which is preliminary data.</text>
</comment>
<gene>
    <name evidence="1" type="ORF">BV25DRAFT_1843466</name>
</gene>
<evidence type="ECO:0000313" key="2">
    <source>
        <dbReference type="Proteomes" id="UP000814140"/>
    </source>
</evidence>
<dbReference type="Proteomes" id="UP000814140">
    <property type="component" value="Unassembled WGS sequence"/>
</dbReference>
<protein>
    <submittedName>
        <fullName evidence="1">Uncharacterized protein</fullName>
    </submittedName>
</protein>
<keyword evidence="2" id="KW-1185">Reference proteome</keyword>
<reference evidence="1" key="1">
    <citation type="submission" date="2021-03" db="EMBL/GenBank/DDBJ databases">
        <authorList>
            <consortium name="DOE Joint Genome Institute"/>
            <person name="Ahrendt S."/>
            <person name="Looney B.P."/>
            <person name="Miyauchi S."/>
            <person name="Morin E."/>
            <person name="Drula E."/>
            <person name="Courty P.E."/>
            <person name="Chicoki N."/>
            <person name="Fauchery L."/>
            <person name="Kohler A."/>
            <person name="Kuo A."/>
            <person name="Labutti K."/>
            <person name="Pangilinan J."/>
            <person name="Lipzen A."/>
            <person name="Riley R."/>
            <person name="Andreopoulos W."/>
            <person name="He G."/>
            <person name="Johnson J."/>
            <person name="Barry K.W."/>
            <person name="Grigoriev I.V."/>
            <person name="Nagy L."/>
            <person name="Hibbett D."/>
            <person name="Henrissat B."/>
            <person name="Matheny P.B."/>
            <person name="Labbe J."/>
            <person name="Martin F."/>
        </authorList>
    </citation>
    <scope>NUCLEOTIDE SEQUENCE</scope>
    <source>
        <strain evidence="1">HHB10654</strain>
    </source>
</reference>
<name>A0ACB8SE41_9AGAM</name>
<proteinExistence type="predicted"/>
<sequence>MPHHKFSEPHLLQNILDGATRLHQLASHSRVLPSSSQRTPRPLRVQLHLPPPSPLTQQLQAIGLSHSLARCISEAYVKSVERLTHESEPVFVRTVAALQHSSTSLEVAEDLVHRLQCAHIARFRRTVQNWAFQVMSTSQQWICRSGATPLVPLYKRVAHGYIEDPSNEGLDVESLISKQSSSVSSVGEIRTIPVWPAASRPDRMVSSGQALAIERKCISSQAETSSRVNSSAVISIDRDSSREPGYASQDLFSKETPPHAFPTQFPLSAKLASKSVAPINSNHLPNLPRARSGGCNHKRSEEPSSLVGLFNSMFIQEPSSQSDTGSVSLNPTHGESHSRYRVPHPACLPSRKTAPLSPVTSFAVVPCASSRQDTFSRFADLSFGKAGAYFTHKSTPQGRRGTNRLGSCSSRRTPSLQRPMDNELSSSSDLKSSQRSAADTTSPHPTTSPSSTCEGMESISAVTSPNMSESLATQPQMSSKPSLALSIPLPPTVPNPRRRKVAGLPRRGGSIAPVTQRHDSSPTSSSGYHPPNLSSHLELRGHVSRTPSLTSLSSCSDSPSLSIDELDSPPSTPPQVHLSWSPQIFNSWSRDDSVRFARDTANKPLLNITSTGADPRGSPCIGAKEEQHGFSFNFSIT</sequence>
<organism evidence="1 2">
    <name type="scientific">Artomyces pyxidatus</name>
    <dbReference type="NCBI Taxonomy" id="48021"/>
    <lineage>
        <taxon>Eukaryota</taxon>
        <taxon>Fungi</taxon>
        <taxon>Dikarya</taxon>
        <taxon>Basidiomycota</taxon>
        <taxon>Agaricomycotina</taxon>
        <taxon>Agaricomycetes</taxon>
        <taxon>Russulales</taxon>
        <taxon>Auriscalpiaceae</taxon>
        <taxon>Artomyces</taxon>
    </lineage>
</organism>
<accession>A0ACB8SE41</accession>
<reference evidence="1" key="2">
    <citation type="journal article" date="2022" name="New Phytol.">
        <title>Evolutionary transition to the ectomycorrhizal habit in the genomes of a hyperdiverse lineage of mushroom-forming fungi.</title>
        <authorList>
            <person name="Looney B."/>
            <person name="Miyauchi S."/>
            <person name="Morin E."/>
            <person name="Drula E."/>
            <person name="Courty P.E."/>
            <person name="Kohler A."/>
            <person name="Kuo A."/>
            <person name="LaButti K."/>
            <person name="Pangilinan J."/>
            <person name="Lipzen A."/>
            <person name="Riley R."/>
            <person name="Andreopoulos W."/>
            <person name="He G."/>
            <person name="Johnson J."/>
            <person name="Nolan M."/>
            <person name="Tritt A."/>
            <person name="Barry K.W."/>
            <person name="Grigoriev I.V."/>
            <person name="Nagy L.G."/>
            <person name="Hibbett D."/>
            <person name="Henrissat B."/>
            <person name="Matheny P.B."/>
            <person name="Labbe J."/>
            <person name="Martin F.M."/>
        </authorList>
    </citation>
    <scope>NUCLEOTIDE SEQUENCE</scope>
    <source>
        <strain evidence="1">HHB10654</strain>
    </source>
</reference>